<accession>A0ABD0VU37</accession>
<protein>
    <recommendedName>
        <fullName evidence="2">DUF4283 domain-containing protein</fullName>
    </recommendedName>
</protein>
<dbReference type="InterPro" id="IPR025558">
    <property type="entry name" value="DUF4283"/>
</dbReference>
<dbReference type="PANTHER" id="PTHR31286">
    <property type="entry name" value="GLYCINE-RICH CELL WALL STRUCTURAL PROTEIN 1.8-LIKE"/>
    <property type="match status" value="1"/>
</dbReference>
<gene>
    <name evidence="3" type="ORF">M5K25_000536</name>
</gene>
<reference evidence="3 4" key="1">
    <citation type="journal article" date="2024" name="Plant Biotechnol. J.">
        <title>Dendrobium thyrsiflorum genome and its molecular insights into genes involved in important horticultural traits.</title>
        <authorList>
            <person name="Chen B."/>
            <person name="Wang J.Y."/>
            <person name="Zheng P.J."/>
            <person name="Li K.L."/>
            <person name="Liang Y.M."/>
            <person name="Chen X.F."/>
            <person name="Zhang C."/>
            <person name="Zhao X."/>
            <person name="He X."/>
            <person name="Zhang G.Q."/>
            <person name="Liu Z.J."/>
            <person name="Xu Q."/>
        </authorList>
    </citation>
    <scope>NUCLEOTIDE SEQUENCE [LARGE SCALE GENOMIC DNA]</scope>
    <source>
        <strain evidence="3">GZMU011</strain>
    </source>
</reference>
<proteinExistence type="predicted"/>
<dbReference type="InterPro" id="IPR040256">
    <property type="entry name" value="At4g02000-like"/>
</dbReference>
<feature type="region of interest" description="Disordered" evidence="1">
    <location>
        <begin position="1"/>
        <end position="22"/>
    </location>
</feature>
<dbReference type="Proteomes" id="UP001552299">
    <property type="component" value="Unassembled WGS sequence"/>
</dbReference>
<organism evidence="3 4">
    <name type="scientific">Dendrobium thyrsiflorum</name>
    <name type="common">Pinecone-like raceme dendrobium</name>
    <name type="synonym">Orchid</name>
    <dbReference type="NCBI Taxonomy" id="117978"/>
    <lineage>
        <taxon>Eukaryota</taxon>
        <taxon>Viridiplantae</taxon>
        <taxon>Streptophyta</taxon>
        <taxon>Embryophyta</taxon>
        <taxon>Tracheophyta</taxon>
        <taxon>Spermatophyta</taxon>
        <taxon>Magnoliopsida</taxon>
        <taxon>Liliopsida</taxon>
        <taxon>Asparagales</taxon>
        <taxon>Orchidaceae</taxon>
        <taxon>Epidendroideae</taxon>
        <taxon>Malaxideae</taxon>
        <taxon>Dendrobiinae</taxon>
        <taxon>Dendrobium</taxon>
    </lineage>
</organism>
<keyword evidence="4" id="KW-1185">Reference proteome</keyword>
<evidence type="ECO:0000256" key="1">
    <source>
        <dbReference type="SAM" id="MobiDB-lite"/>
    </source>
</evidence>
<evidence type="ECO:0000313" key="4">
    <source>
        <dbReference type="Proteomes" id="UP001552299"/>
    </source>
</evidence>
<sequence>MVRRGWGAREGSKNSQGTLGNDFEDLRLNGKVLRGEASSGALQSHGRSGLIRPAAGWLPGVLDRMRAGGNLIDREDDAIQRRRSNGELIISEGKGFNVDKLPQVEGKDKGISLVSECKTPRVLKSSVFPPSNNLDSGPSSAHNKIPTSPAEISEGSIAGGAVPAFEVLSVNNLEGDNVVNPWKKKPYIKLKFNRDKVVLLDDGLAMNLVESYEALNAKELEFSLVTKVFGRELPFHVVAWELRKQWTQFGQFHFTTLGEGWYLCSFKTLEAMERVLSGGPWFVNYHIVELESWSTEFSPNSMKGLTSPIWIRLPNLPL</sequence>
<dbReference type="PANTHER" id="PTHR31286:SF180">
    <property type="entry name" value="OS10G0362600 PROTEIN"/>
    <property type="match status" value="1"/>
</dbReference>
<dbReference type="Pfam" id="PF14111">
    <property type="entry name" value="DUF4283"/>
    <property type="match status" value="1"/>
</dbReference>
<name>A0ABD0VU37_DENTH</name>
<evidence type="ECO:0000259" key="2">
    <source>
        <dbReference type="Pfam" id="PF14111"/>
    </source>
</evidence>
<dbReference type="AlphaFoldDB" id="A0ABD0VU37"/>
<comment type="caution">
    <text evidence="3">The sequence shown here is derived from an EMBL/GenBank/DDBJ whole genome shotgun (WGS) entry which is preliminary data.</text>
</comment>
<evidence type="ECO:0000313" key="3">
    <source>
        <dbReference type="EMBL" id="KAL0928630.1"/>
    </source>
</evidence>
<feature type="domain" description="DUF4283" evidence="2">
    <location>
        <begin position="217"/>
        <end position="300"/>
    </location>
</feature>
<dbReference type="EMBL" id="JANQDX010000001">
    <property type="protein sequence ID" value="KAL0928630.1"/>
    <property type="molecule type" value="Genomic_DNA"/>
</dbReference>